<keyword evidence="6 12" id="KW-1133">Transmembrane helix</keyword>
<dbReference type="Proteomes" id="UP000018468">
    <property type="component" value="Linkage group LG14"/>
</dbReference>
<evidence type="ECO:0000256" key="4">
    <source>
        <dbReference type="ARBA" id="ARBA00022692"/>
    </source>
</evidence>
<reference evidence="14" key="3">
    <citation type="submission" date="2025-09" db="UniProtKB">
        <authorList>
            <consortium name="Ensembl"/>
        </authorList>
    </citation>
    <scope>IDENTIFICATION</scope>
</reference>
<evidence type="ECO:0000256" key="7">
    <source>
        <dbReference type="ARBA" id="ARBA00023040"/>
    </source>
</evidence>
<keyword evidence="4 12" id="KW-0812">Transmembrane</keyword>
<dbReference type="PANTHER" id="PTHR24061">
    <property type="entry name" value="CALCIUM-SENSING RECEPTOR-RELATED"/>
    <property type="match status" value="1"/>
</dbReference>
<evidence type="ECO:0000313" key="14">
    <source>
        <dbReference type="Ensembl" id="ENSLOCP00000003271.1"/>
    </source>
</evidence>
<dbReference type="PROSITE" id="PS50259">
    <property type="entry name" value="G_PROTEIN_RECEP_F3_4"/>
    <property type="match status" value="1"/>
</dbReference>
<keyword evidence="8 12" id="KW-0472">Membrane</keyword>
<dbReference type="EMBL" id="AHAT01022582">
    <property type="status" value="NOT_ANNOTATED_CDS"/>
    <property type="molecule type" value="Genomic_DNA"/>
</dbReference>
<evidence type="ECO:0000256" key="2">
    <source>
        <dbReference type="ARBA" id="ARBA00007242"/>
    </source>
</evidence>
<keyword evidence="9" id="KW-0675">Receptor</keyword>
<evidence type="ECO:0000256" key="6">
    <source>
        <dbReference type="ARBA" id="ARBA00022989"/>
    </source>
</evidence>
<feature type="domain" description="G-protein coupled receptors family 3 profile" evidence="13">
    <location>
        <begin position="62"/>
        <end position="112"/>
    </location>
</feature>
<evidence type="ECO:0000256" key="10">
    <source>
        <dbReference type="ARBA" id="ARBA00023180"/>
    </source>
</evidence>
<evidence type="ECO:0000256" key="8">
    <source>
        <dbReference type="ARBA" id="ARBA00023136"/>
    </source>
</evidence>
<dbReference type="FunFam" id="2.10.50.30:FF:000002">
    <property type="entry name" value="Vomeronasal 2 receptor, h1"/>
    <property type="match status" value="1"/>
</dbReference>
<dbReference type="InterPro" id="IPR017978">
    <property type="entry name" value="GPCR_3_C"/>
</dbReference>
<comment type="subcellular location">
    <subcellularLocation>
        <location evidence="1">Cell membrane</location>
        <topology evidence="1">Multi-pass membrane protein</topology>
    </subcellularLocation>
</comment>
<protein>
    <recommendedName>
        <fullName evidence="13">G-protein coupled receptors family 3 profile domain-containing protein</fullName>
    </recommendedName>
</protein>
<sequence length="112" mass="12692">RKAVQRGRPVCCYDCIQCAEGEISNTTDSNDCIQCPLDYWSNENRDECVIKIIEFLSFEEIMGILLMIFSLAGAFLTICIALVFLKYKDSPIVKANNSELSFLLLFSLTLCF</sequence>
<dbReference type="Gene3D" id="2.10.50.30">
    <property type="entry name" value="GPCR, family 3, nine cysteines domain"/>
    <property type="match status" value="1"/>
</dbReference>
<dbReference type="Pfam" id="PF00003">
    <property type="entry name" value="7tm_3"/>
    <property type="match status" value="1"/>
</dbReference>
<evidence type="ECO:0000259" key="13">
    <source>
        <dbReference type="PROSITE" id="PS50259"/>
    </source>
</evidence>
<dbReference type="InParanoid" id="W5M4G3"/>
<evidence type="ECO:0000256" key="11">
    <source>
        <dbReference type="ARBA" id="ARBA00023224"/>
    </source>
</evidence>
<organism evidence="14 15">
    <name type="scientific">Lepisosteus oculatus</name>
    <name type="common">Spotted gar</name>
    <dbReference type="NCBI Taxonomy" id="7918"/>
    <lineage>
        <taxon>Eukaryota</taxon>
        <taxon>Metazoa</taxon>
        <taxon>Chordata</taxon>
        <taxon>Craniata</taxon>
        <taxon>Vertebrata</taxon>
        <taxon>Euteleostomi</taxon>
        <taxon>Actinopterygii</taxon>
        <taxon>Neopterygii</taxon>
        <taxon>Holostei</taxon>
        <taxon>Semionotiformes</taxon>
        <taxon>Lepisosteidae</taxon>
        <taxon>Lepisosteus</taxon>
    </lineage>
</organism>
<dbReference type="GeneTree" id="ENSGT01050000244874"/>
<reference evidence="15" key="1">
    <citation type="submission" date="2011-12" db="EMBL/GenBank/DDBJ databases">
        <title>The Draft Genome of Lepisosteus oculatus.</title>
        <authorList>
            <consortium name="The Broad Institute Genome Assembly &amp; Analysis Group"/>
            <consortium name="Computational R&amp;D Group"/>
            <consortium name="and Sequencing Platform"/>
            <person name="Di Palma F."/>
            <person name="Alfoldi J."/>
            <person name="Johnson J."/>
            <person name="Berlin A."/>
            <person name="Gnerre S."/>
            <person name="Jaffe D."/>
            <person name="MacCallum I."/>
            <person name="Young S."/>
            <person name="Walker B.J."/>
            <person name="Lander E.S."/>
            <person name="Lindblad-Toh K."/>
        </authorList>
    </citation>
    <scope>NUCLEOTIDE SEQUENCE [LARGE SCALE GENOMIC DNA]</scope>
</reference>
<keyword evidence="3" id="KW-1003">Cell membrane</keyword>
<dbReference type="AlphaFoldDB" id="W5M4G3"/>
<keyword evidence="7" id="KW-0297">G-protein coupled receptor</keyword>
<dbReference type="InterPro" id="IPR011500">
    <property type="entry name" value="GPCR_3_9-Cys_dom"/>
</dbReference>
<feature type="transmembrane region" description="Helical" evidence="12">
    <location>
        <begin position="61"/>
        <end position="85"/>
    </location>
</feature>
<dbReference type="HOGENOM" id="CLU_1964563_0_0_1"/>
<comment type="similarity">
    <text evidence="2">Belongs to the G-protein coupled receptor 3 family.</text>
</comment>
<dbReference type="Ensembl" id="ENSLOCT00000003278.1">
    <property type="protein sequence ID" value="ENSLOCP00000003271.1"/>
    <property type="gene ID" value="ENSLOCG00000002783.1"/>
</dbReference>
<dbReference type="InterPro" id="IPR000068">
    <property type="entry name" value="GPCR_3_Ca_sens_rcpt-rel"/>
</dbReference>
<accession>W5M4G3</accession>
<dbReference type="STRING" id="7918.ENSLOCP00000003271"/>
<dbReference type="GO" id="GO:0004930">
    <property type="term" value="F:G protein-coupled receptor activity"/>
    <property type="evidence" value="ECO:0007669"/>
    <property type="project" value="UniProtKB-KW"/>
</dbReference>
<evidence type="ECO:0000256" key="1">
    <source>
        <dbReference type="ARBA" id="ARBA00004651"/>
    </source>
</evidence>
<name>W5M4G3_LEPOC</name>
<evidence type="ECO:0000256" key="3">
    <source>
        <dbReference type="ARBA" id="ARBA00022475"/>
    </source>
</evidence>
<evidence type="ECO:0000313" key="15">
    <source>
        <dbReference type="Proteomes" id="UP000018468"/>
    </source>
</evidence>
<evidence type="ECO:0000256" key="5">
    <source>
        <dbReference type="ARBA" id="ARBA00022729"/>
    </source>
</evidence>
<evidence type="ECO:0000256" key="9">
    <source>
        <dbReference type="ARBA" id="ARBA00023170"/>
    </source>
</evidence>
<dbReference type="PANTHER" id="PTHR24061:SF528">
    <property type="entry name" value="C-FAMILY ODORANT RECEPTOR OLFCD2-RELATED"/>
    <property type="match status" value="1"/>
</dbReference>
<keyword evidence="11" id="KW-0807">Transducer</keyword>
<dbReference type="Pfam" id="PF07562">
    <property type="entry name" value="NCD3G"/>
    <property type="match status" value="1"/>
</dbReference>
<dbReference type="eggNOG" id="KOG1056">
    <property type="taxonomic scope" value="Eukaryota"/>
</dbReference>
<keyword evidence="15" id="KW-1185">Reference proteome</keyword>
<reference evidence="14" key="2">
    <citation type="submission" date="2025-08" db="UniProtKB">
        <authorList>
            <consortium name="Ensembl"/>
        </authorList>
    </citation>
    <scope>IDENTIFICATION</scope>
</reference>
<proteinExistence type="inferred from homology"/>
<keyword evidence="10" id="KW-0325">Glycoprotein</keyword>
<dbReference type="GO" id="GO:0005886">
    <property type="term" value="C:plasma membrane"/>
    <property type="evidence" value="ECO:0007669"/>
    <property type="project" value="UniProtKB-SubCell"/>
</dbReference>
<keyword evidence="5" id="KW-0732">Signal</keyword>
<dbReference type="InterPro" id="IPR038550">
    <property type="entry name" value="GPCR_3_9-Cys_sf"/>
</dbReference>
<evidence type="ECO:0000256" key="12">
    <source>
        <dbReference type="SAM" id="Phobius"/>
    </source>
</evidence>